<sequence>MESPTHYDPEKQPASHISAPPPSRQPFKTYGQNYRYAETFHNPFPEVVCVGPASTPAPAAVGVGATADEGISGASAAANTPAAAEHDAQSSFFQNDTSGASKEGSGTVPEAALWAEPPETPWYKTISKRRWLAILVCTVGITGVVLAILGAMNKLSGEGTTDVPAIPASNETSSSARTSTATTTSSTISSSTRQTSSSTPSAAPLIDCSSPETFLTSVTWVGTDVGKYKGEFAQAASPEACCRSCLGHAQEPSGSRRDPRGDSAREGGDEGEGEEAREAAASGCAGWLYNATSAFTPCTKIVVLSPGSRARGNKGGEDEICPRGYADVTYFAVLDDDAPKDAKRHAGVGGMGPCALEKQIR</sequence>
<reference evidence="3 4" key="1">
    <citation type="journal article" date="2024" name="Commun. Biol.">
        <title>Comparative genomic analysis of thermophilic fungi reveals convergent evolutionary adaptations and gene losses.</title>
        <authorList>
            <person name="Steindorff A.S."/>
            <person name="Aguilar-Pontes M.V."/>
            <person name="Robinson A.J."/>
            <person name="Andreopoulos B."/>
            <person name="LaButti K."/>
            <person name="Kuo A."/>
            <person name="Mondo S."/>
            <person name="Riley R."/>
            <person name="Otillar R."/>
            <person name="Haridas S."/>
            <person name="Lipzen A."/>
            <person name="Grimwood J."/>
            <person name="Schmutz J."/>
            <person name="Clum A."/>
            <person name="Reid I.D."/>
            <person name="Moisan M.C."/>
            <person name="Butler G."/>
            <person name="Nguyen T.T.M."/>
            <person name="Dewar K."/>
            <person name="Conant G."/>
            <person name="Drula E."/>
            <person name="Henrissat B."/>
            <person name="Hansel C."/>
            <person name="Singer S."/>
            <person name="Hutchinson M.I."/>
            <person name="de Vries R.P."/>
            <person name="Natvig D.O."/>
            <person name="Powell A.J."/>
            <person name="Tsang A."/>
            <person name="Grigoriev I.V."/>
        </authorList>
    </citation>
    <scope>NUCLEOTIDE SEQUENCE [LARGE SCALE GENOMIC DNA]</scope>
    <source>
        <strain evidence="3 4">ATCC 22073</strain>
    </source>
</reference>
<feature type="region of interest" description="Disordered" evidence="1">
    <location>
        <begin position="248"/>
        <end position="277"/>
    </location>
</feature>
<evidence type="ECO:0000256" key="1">
    <source>
        <dbReference type="SAM" id="MobiDB-lite"/>
    </source>
</evidence>
<feature type="compositionally biased region" description="Basic and acidic residues" evidence="1">
    <location>
        <begin position="254"/>
        <end position="277"/>
    </location>
</feature>
<name>A0ABR4DEP1_9PEZI</name>
<evidence type="ECO:0000313" key="4">
    <source>
        <dbReference type="Proteomes" id="UP001600064"/>
    </source>
</evidence>
<keyword evidence="2" id="KW-0472">Membrane</keyword>
<dbReference type="EMBL" id="JAZGUE010000003">
    <property type="protein sequence ID" value="KAL2268838.1"/>
    <property type="molecule type" value="Genomic_DNA"/>
</dbReference>
<dbReference type="RefSeq" id="XP_070867562.1">
    <property type="nucleotide sequence ID" value="XM_071010089.1"/>
</dbReference>
<feature type="region of interest" description="Disordered" evidence="1">
    <location>
        <begin position="1"/>
        <end position="29"/>
    </location>
</feature>
<keyword evidence="2" id="KW-0812">Transmembrane</keyword>
<feature type="compositionally biased region" description="Basic and acidic residues" evidence="1">
    <location>
        <begin position="1"/>
        <end position="13"/>
    </location>
</feature>
<feature type="region of interest" description="Disordered" evidence="1">
    <location>
        <begin position="76"/>
        <end position="107"/>
    </location>
</feature>
<organism evidence="3 4">
    <name type="scientific">Remersonia thermophila</name>
    <dbReference type="NCBI Taxonomy" id="72144"/>
    <lineage>
        <taxon>Eukaryota</taxon>
        <taxon>Fungi</taxon>
        <taxon>Dikarya</taxon>
        <taxon>Ascomycota</taxon>
        <taxon>Pezizomycotina</taxon>
        <taxon>Sordariomycetes</taxon>
        <taxon>Sordariomycetidae</taxon>
        <taxon>Sordariales</taxon>
        <taxon>Sordariales incertae sedis</taxon>
        <taxon>Remersonia</taxon>
    </lineage>
</organism>
<proteinExistence type="predicted"/>
<accession>A0ABR4DEP1</accession>
<protein>
    <submittedName>
        <fullName evidence="3">Uncharacterized protein</fullName>
    </submittedName>
</protein>
<feature type="region of interest" description="Disordered" evidence="1">
    <location>
        <begin position="158"/>
        <end position="204"/>
    </location>
</feature>
<evidence type="ECO:0000256" key="2">
    <source>
        <dbReference type="SAM" id="Phobius"/>
    </source>
</evidence>
<dbReference type="Proteomes" id="UP001600064">
    <property type="component" value="Unassembled WGS sequence"/>
</dbReference>
<feature type="compositionally biased region" description="Polar residues" evidence="1">
    <location>
        <begin position="89"/>
        <end position="100"/>
    </location>
</feature>
<gene>
    <name evidence="3" type="ORF">VTJ83DRAFT_3684</name>
</gene>
<keyword evidence="2" id="KW-1133">Transmembrane helix</keyword>
<keyword evidence="4" id="KW-1185">Reference proteome</keyword>
<feature type="compositionally biased region" description="Low complexity" evidence="1">
    <location>
        <begin position="168"/>
        <end position="203"/>
    </location>
</feature>
<feature type="transmembrane region" description="Helical" evidence="2">
    <location>
        <begin position="131"/>
        <end position="152"/>
    </location>
</feature>
<dbReference type="GeneID" id="98124733"/>
<evidence type="ECO:0000313" key="3">
    <source>
        <dbReference type="EMBL" id="KAL2268838.1"/>
    </source>
</evidence>
<comment type="caution">
    <text evidence="3">The sequence shown here is derived from an EMBL/GenBank/DDBJ whole genome shotgun (WGS) entry which is preliminary data.</text>
</comment>